<gene>
    <name evidence="3" type="ORF">X805_11830</name>
</gene>
<dbReference type="RefSeq" id="WP_037479333.1">
    <property type="nucleotide sequence ID" value="NZ_AZRA01000027.1"/>
</dbReference>
<feature type="domain" description="Protein SirB1 N-terminal" evidence="2">
    <location>
        <begin position="43"/>
        <end position="206"/>
    </location>
</feature>
<proteinExistence type="inferred from homology"/>
<accession>A0A059KPC8</accession>
<evidence type="ECO:0000313" key="3">
    <source>
        <dbReference type="EMBL" id="KDB53347.1"/>
    </source>
</evidence>
<name>A0A059KPC8_9BURK</name>
<dbReference type="PANTHER" id="PTHR31350">
    <property type="entry name" value="SI:DKEY-261L7.2"/>
    <property type="match status" value="1"/>
</dbReference>
<organism evidence="3 4">
    <name type="scientific">Sphaerotilus natans subsp. natans DSM 6575</name>
    <dbReference type="NCBI Taxonomy" id="1286631"/>
    <lineage>
        <taxon>Bacteria</taxon>
        <taxon>Pseudomonadati</taxon>
        <taxon>Pseudomonadota</taxon>
        <taxon>Betaproteobacteria</taxon>
        <taxon>Burkholderiales</taxon>
        <taxon>Sphaerotilaceae</taxon>
        <taxon>Sphaerotilus</taxon>
    </lineage>
</organism>
<dbReference type="eggNOG" id="COG2912">
    <property type="taxonomic scope" value="Bacteria"/>
</dbReference>
<evidence type="ECO:0000256" key="1">
    <source>
        <dbReference type="ARBA" id="ARBA00007100"/>
    </source>
</evidence>
<dbReference type="Pfam" id="PF13369">
    <property type="entry name" value="Transglut_core2"/>
    <property type="match status" value="1"/>
</dbReference>
<comment type="caution">
    <text evidence="3">The sequence shown here is derived from an EMBL/GenBank/DDBJ whole genome shotgun (WGS) entry which is preliminary data.</text>
</comment>
<reference evidence="3 4" key="1">
    <citation type="journal article" date="2014" name="FEMS Microbiol. Ecol.">
        <title>Sphaerotilus natans encrusted with nanoball-shaped Fe(III) oxide minerals formed by nitrate-reducing mixotrophic Fe(II) oxidation.</title>
        <authorList>
            <person name="Park S."/>
            <person name="Kim D.H."/>
            <person name="Lee J.H."/>
            <person name="Hur H.G."/>
        </authorList>
    </citation>
    <scope>NUCLEOTIDE SEQUENCE [LARGE SCALE GENOMIC DNA]</scope>
    <source>
        <strain evidence="3 4">DSM 6575</strain>
    </source>
</reference>
<sequence>MDRSSLSPLEYFAALVADDDSLSLTEAAAAIAQAEEPGLDLQAVQTELDTLAWRLRKRLAADASPLQRVQALHHFLYKDLGFTAGDVDEPACSHLHQVLRQRRGIPVSLAVIYLELAGQIGLQADGLAFPGHFLVKLHLPMGEAVIDPLSGRSLSRHELEERLEPWLDLDAMSRLGVEAASGALGELLAEHLQPASAREILSRMLRNLERVHRADGDPARLLQIQHRQVALEPENWTCRRERGLTLAQLGLTTEAIEDLQCYLDHAGRGAADRRRIGAQLTALREAGPPRWH</sequence>
<dbReference type="AlphaFoldDB" id="A0A059KPC8"/>
<dbReference type="PANTHER" id="PTHR31350:SF21">
    <property type="entry name" value="F-BOX ONLY PROTEIN 21"/>
    <property type="match status" value="1"/>
</dbReference>
<keyword evidence="4" id="KW-1185">Reference proteome</keyword>
<protein>
    <recommendedName>
        <fullName evidence="2">Protein SirB1 N-terminal domain-containing protein</fullName>
    </recommendedName>
</protein>
<evidence type="ECO:0000313" key="4">
    <source>
        <dbReference type="Proteomes" id="UP000026714"/>
    </source>
</evidence>
<dbReference type="Pfam" id="PF13371">
    <property type="entry name" value="TPR_9"/>
    <property type="match status" value="1"/>
</dbReference>
<dbReference type="STRING" id="34103.SAMN05421778_101109"/>
<dbReference type="InterPro" id="IPR032698">
    <property type="entry name" value="SirB1_N"/>
</dbReference>
<evidence type="ECO:0000259" key="2">
    <source>
        <dbReference type="Pfam" id="PF13369"/>
    </source>
</evidence>
<dbReference type="Proteomes" id="UP000026714">
    <property type="component" value="Unassembled WGS sequence"/>
</dbReference>
<dbReference type="EMBL" id="AZRA01000027">
    <property type="protein sequence ID" value="KDB53347.1"/>
    <property type="molecule type" value="Genomic_DNA"/>
</dbReference>
<comment type="similarity">
    <text evidence="1">Belongs to the UPF0162 family.</text>
</comment>